<evidence type="ECO:0000256" key="1">
    <source>
        <dbReference type="ARBA" id="ARBA00022737"/>
    </source>
</evidence>
<dbReference type="PANTHER" id="PTHR48079:SF6">
    <property type="entry name" value="NAD(P)-BINDING DOMAIN-CONTAINING PROTEIN-RELATED"/>
    <property type="match status" value="1"/>
</dbReference>
<dbReference type="SUPFAM" id="SSF51735">
    <property type="entry name" value="NAD(P)-binding Rossmann-fold domains"/>
    <property type="match status" value="1"/>
</dbReference>
<reference evidence="3 4" key="1">
    <citation type="journal article" date="2024" name="Chem. Sci.">
        <title>Discovery of megapolipeptins by genome mining of a Burkholderiales bacteria collection.</title>
        <authorList>
            <person name="Paulo B.S."/>
            <person name="Recchia M.J.J."/>
            <person name="Lee S."/>
            <person name="Fergusson C.H."/>
            <person name="Romanowski S.B."/>
            <person name="Hernandez A."/>
            <person name="Krull N."/>
            <person name="Liu D.Y."/>
            <person name="Cavanagh H."/>
            <person name="Bos A."/>
            <person name="Gray C.A."/>
            <person name="Murphy B.T."/>
            <person name="Linington R.G."/>
            <person name="Eustaquio A.S."/>
        </authorList>
    </citation>
    <scope>NUCLEOTIDE SEQUENCE [LARGE SCALE GENOMIC DNA]</scope>
    <source>
        <strain evidence="3 4">RL21-008-BIB-A</strain>
    </source>
</reference>
<keyword evidence="1" id="KW-0677">Repeat</keyword>
<sequence>MRVVVTGANGFVGRALCKLLRETGYFVVAVVRSDRDGVGIAADEVCACGNIDAGTDWTLILAGAEVVVHLAARAHVLREQTSDPLAEFRIVNTAASLQLARKAESAGVRRFIFISSIGVNGAQTADKGFTENDIPAPASAYAISKWEAEQGLAQISSSGGMDVVVVRPPLIYGPGAPGNFNIMMKWLDRGVPLPLAAVDNRRSFVGLDNLTDLIKVCVTHSKAGGQTFLVADGEDISTSDLLRRLGMALGKPARLFSVPPRMLDLAATAMGKRDISVRLLSSLKVDSGKARAMLEWVPPLSLDAGLHETARAYLGSSDHVSKS</sequence>
<dbReference type="PROSITE" id="PS00205">
    <property type="entry name" value="TRANSFERRIN_LIKE_1"/>
    <property type="match status" value="1"/>
</dbReference>
<comment type="caution">
    <text evidence="3">The sequence shown here is derived from an EMBL/GenBank/DDBJ whole genome shotgun (WGS) entry which is preliminary data.</text>
</comment>
<evidence type="ECO:0000313" key="3">
    <source>
        <dbReference type="EMBL" id="MFL9924589.1"/>
    </source>
</evidence>
<dbReference type="InterPro" id="IPR001509">
    <property type="entry name" value="Epimerase_deHydtase"/>
</dbReference>
<proteinExistence type="predicted"/>
<dbReference type="Gene3D" id="3.40.50.720">
    <property type="entry name" value="NAD(P)-binding Rossmann-like Domain"/>
    <property type="match status" value="1"/>
</dbReference>
<feature type="domain" description="NAD-dependent epimerase/dehydratase" evidence="2">
    <location>
        <begin position="3"/>
        <end position="228"/>
    </location>
</feature>
<dbReference type="PANTHER" id="PTHR48079">
    <property type="entry name" value="PROTEIN YEEZ"/>
    <property type="match status" value="1"/>
</dbReference>
<dbReference type="CDD" id="cd05232">
    <property type="entry name" value="UDP_G4E_4_SDR_e"/>
    <property type="match status" value="1"/>
</dbReference>
<dbReference type="Pfam" id="PF01370">
    <property type="entry name" value="Epimerase"/>
    <property type="match status" value="1"/>
</dbReference>
<protein>
    <submittedName>
        <fullName evidence="3">SDR family oxidoreductase</fullName>
    </submittedName>
</protein>
<evidence type="ECO:0000313" key="4">
    <source>
        <dbReference type="Proteomes" id="UP001629246"/>
    </source>
</evidence>
<name>A0ABW9A8Q6_9BURK</name>
<dbReference type="Proteomes" id="UP001629246">
    <property type="component" value="Unassembled WGS sequence"/>
</dbReference>
<accession>A0ABW9A8Q6</accession>
<organism evidence="3 4">
    <name type="scientific">Herbaspirillum lusitanum</name>
    <dbReference type="NCBI Taxonomy" id="213312"/>
    <lineage>
        <taxon>Bacteria</taxon>
        <taxon>Pseudomonadati</taxon>
        <taxon>Pseudomonadota</taxon>
        <taxon>Betaproteobacteria</taxon>
        <taxon>Burkholderiales</taxon>
        <taxon>Oxalobacteraceae</taxon>
        <taxon>Herbaspirillum</taxon>
    </lineage>
</organism>
<dbReference type="InterPro" id="IPR036291">
    <property type="entry name" value="NAD(P)-bd_dom_sf"/>
</dbReference>
<gene>
    <name evidence="3" type="ORF">PQR62_09955</name>
</gene>
<keyword evidence="4" id="KW-1185">Reference proteome</keyword>
<dbReference type="InterPro" id="IPR018195">
    <property type="entry name" value="Transferrin_Fe_BS"/>
</dbReference>
<dbReference type="EMBL" id="JAQQFM010000004">
    <property type="protein sequence ID" value="MFL9924589.1"/>
    <property type="molecule type" value="Genomic_DNA"/>
</dbReference>
<dbReference type="InterPro" id="IPR051783">
    <property type="entry name" value="NAD(P)-dependent_oxidoreduct"/>
</dbReference>
<evidence type="ECO:0000259" key="2">
    <source>
        <dbReference type="Pfam" id="PF01370"/>
    </source>
</evidence>